<organism evidence="2 3">
    <name type="scientific">Angiostrongylus cantonensis</name>
    <name type="common">Rat lungworm</name>
    <dbReference type="NCBI Taxonomy" id="6313"/>
    <lineage>
        <taxon>Eukaryota</taxon>
        <taxon>Metazoa</taxon>
        <taxon>Ecdysozoa</taxon>
        <taxon>Nematoda</taxon>
        <taxon>Chromadorea</taxon>
        <taxon>Rhabditida</taxon>
        <taxon>Rhabditina</taxon>
        <taxon>Rhabditomorpha</taxon>
        <taxon>Strongyloidea</taxon>
        <taxon>Metastrongylidae</taxon>
        <taxon>Angiostrongylus</taxon>
    </lineage>
</organism>
<reference evidence="3" key="2">
    <citation type="submission" date="2017-02" db="UniProtKB">
        <authorList>
            <consortium name="WormBaseParasite"/>
        </authorList>
    </citation>
    <scope>IDENTIFICATION</scope>
</reference>
<protein>
    <submittedName>
        <fullName evidence="3">G_PROTEIN_RECEP_F1_2 domain-containing protein</fullName>
    </submittedName>
</protein>
<dbReference type="STRING" id="6313.A0A0K0DNN0"/>
<sequence length="75" mass="8565">LNRVDWELKCRGIGPQSETFNILTASMILLIAVFIIAIVVLSCVSLSYRKQLKELKDPERRRLLPDYPDSVNAYA</sequence>
<keyword evidence="1" id="KW-0812">Transmembrane</keyword>
<reference evidence="2" key="1">
    <citation type="submission" date="2012-09" db="EMBL/GenBank/DDBJ databases">
        <authorList>
            <person name="Martin A.A."/>
        </authorList>
    </citation>
    <scope>NUCLEOTIDE SEQUENCE</scope>
</reference>
<dbReference type="Proteomes" id="UP000035642">
    <property type="component" value="Unassembled WGS sequence"/>
</dbReference>
<dbReference type="AlphaFoldDB" id="A0A0K0DNN0"/>
<keyword evidence="2" id="KW-1185">Reference proteome</keyword>
<evidence type="ECO:0000256" key="1">
    <source>
        <dbReference type="SAM" id="Phobius"/>
    </source>
</evidence>
<keyword evidence="1" id="KW-1133">Transmembrane helix</keyword>
<dbReference type="WBParaSite" id="ACAC_0001336901-mRNA-1">
    <property type="protein sequence ID" value="ACAC_0001336901-mRNA-1"/>
    <property type="gene ID" value="ACAC_0001336901"/>
</dbReference>
<proteinExistence type="predicted"/>
<evidence type="ECO:0000313" key="2">
    <source>
        <dbReference type="Proteomes" id="UP000035642"/>
    </source>
</evidence>
<name>A0A0K0DNN0_ANGCA</name>
<evidence type="ECO:0000313" key="3">
    <source>
        <dbReference type="WBParaSite" id="ACAC_0001336901-mRNA-1"/>
    </source>
</evidence>
<feature type="transmembrane region" description="Helical" evidence="1">
    <location>
        <begin position="20"/>
        <end position="46"/>
    </location>
</feature>
<keyword evidence="1" id="KW-0472">Membrane</keyword>
<accession>A0A0K0DNN0</accession>